<feature type="domain" description="Histone deacetylase" evidence="6">
    <location>
        <begin position="30"/>
        <end position="345"/>
    </location>
</feature>
<comment type="caution">
    <text evidence="7">The sequence shown here is derived from an EMBL/GenBank/DDBJ whole genome shotgun (WGS) entry which is preliminary data.</text>
</comment>
<dbReference type="InterPro" id="IPR037138">
    <property type="entry name" value="His_deacetylse_dom_sf"/>
</dbReference>
<keyword evidence="4 7" id="KW-0378">Hydrolase</keyword>
<evidence type="ECO:0000256" key="4">
    <source>
        <dbReference type="ARBA" id="ARBA00022801"/>
    </source>
</evidence>
<evidence type="ECO:0000256" key="3">
    <source>
        <dbReference type="ARBA" id="ARBA00022723"/>
    </source>
</evidence>
<dbReference type="AlphaFoldDB" id="A0A099GKQ5"/>
<reference evidence="7 8" key="1">
    <citation type="submission" date="2014-09" db="EMBL/GenBank/DDBJ databases">
        <authorList>
            <person name="McGinnis J.M."/>
            <person name="Wolfgang W.J."/>
        </authorList>
    </citation>
    <scope>NUCLEOTIDE SEQUENCE [LARGE SCALE GENOMIC DNA]</scope>
    <source>
        <strain evidence="7 8">5503</strain>
    </source>
</reference>
<evidence type="ECO:0000256" key="2">
    <source>
        <dbReference type="ARBA" id="ARBA00005947"/>
    </source>
</evidence>
<evidence type="ECO:0000313" key="8">
    <source>
        <dbReference type="Proteomes" id="UP000029858"/>
    </source>
</evidence>
<gene>
    <name evidence="7" type="ORF">IX56_06515</name>
</gene>
<dbReference type="GO" id="GO:0016787">
    <property type="term" value="F:hydrolase activity"/>
    <property type="evidence" value="ECO:0007669"/>
    <property type="project" value="UniProtKB-KW"/>
</dbReference>
<sequence>MRAFYHPDQALHDPQQYLRFGRVVAAKDLPERTTRLLDALDRHGIRPEHPVECGLDPVLAVHAEGFVDFLRTAWDEWQTLPPERGPEVWPATFPYWSGRPDAGTRPPSRATGILGRLGWYLGDMSVPMGPDAWRSVLRSAETAVAGADALCGGEAAVFALCRPSGHHARTDRASGFCYLNNAAIAAQRLRERFARVAVLDVDVHHGDGTQQVFYGRDDVLTVSIHGDPADFYPFYTGFADERGHGAGEGANLNLPLPPGAAWPQFEAALATASTAIRDFGADALVVALGYDAHEADPIGILKLTSADFRRIGAAVRALGRPTLIVQEGGYAVEVIGDCLDAFLTGLRDG</sequence>
<dbReference type="GO" id="GO:0046872">
    <property type="term" value="F:metal ion binding"/>
    <property type="evidence" value="ECO:0007669"/>
    <property type="project" value="UniProtKB-KW"/>
</dbReference>
<dbReference type="CDD" id="cd10001">
    <property type="entry name" value="HDAC_classII_APAH"/>
    <property type="match status" value="1"/>
</dbReference>
<comment type="cofactor">
    <cofactor evidence="1">
        <name>Zn(2+)</name>
        <dbReference type="ChEBI" id="CHEBI:29105"/>
    </cofactor>
</comment>
<dbReference type="PANTHER" id="PTHR10625">
    <property type="entry name" value="HISTONE DEACETYLASE HDAC1-RELATED"/>
    <property type="match status" value="1"/>
</dbReference>
<name>A0A099GKQ5_9RHOB</name>
<organism evidence="7 8">
    <name type="scientific">Paracoccus sanguinis</name>
    <dbReference type="NCBI Taxonomy" id="1545044"/>
    <lineage>
        <taxon>Bacteria</taxon>
        <taxon>Pseudomonadati</taxon>
        <taxon>Pseudomonadota</taxon>
        <taxon>Alphaproteobacteria</taxon>
        <taxon>Rhodobacterales</taxon>
        <taxon>Paracoccaceae</taxon>
        <taxon>Paracoccus</taxon>
    </lineage>
</organism>
<dbReference type="InterPro" id="IPR000286">
    <property type="entry name" value="HDACs"/>
</dbReference>
<evidence type="ECO:0000259" key="6">
    <source>
        <dbReference type="Pfam" id="PF00850"/>
    </source>
</evidence>
<reference evidence="7 8" key="2">
    <citation type="submission" date="2014-10" db="EMBL/GenBank/DDBJ databases">
        <title>Paracoccus sanguinis sp. nov., isolated from clinical specimens of New York State patients.</title>
        <authorList>
            <person name="Mingle L.A."/>
            <person name="Cole J.A."/>
            <person name="Lapierre P."/>
            <person name="Musser K.A."/>
        </authorList>
    </citation>
    <scope>NUCLEOTIDE SEQUENCE [LARGE SCALE GENOMIC DNA]</scope>
    <source>
        <strain evidence="7 8">5503</strain>
    </source>
</reference>
<dbReference type="Pfam" id="PF00850">
    <property type="entry name" value="Hist_deacetyl"/>
    <property type="match status" value="1"/>
</dbReference>
<dbReference type="EMBL" id="JRKQ01000022">
    <property type="protein sequence ID" value="KGJ22713.1"/>
    <property type="molecule type" value="Genomic_DNA"/>
</dbReference>
<dbReference type="GO" id="GO:0040029">
    <property type="term" value="P:epigenetic regulation of gene expression"/>
    <property type="evidence" value="ECO:0007669"/>
    <property type="project" value="TreeGrafter"/>
</dbReference>
<dbReference type="Proteomes" id="UP000029858">
    <property type="component" value="Unassembled WGS sequence"/>
</dbReference>
<keyword evidence="3" id="KW-0479">Metal-binding</keyword>
<protein>
    <submittedName>
        <fullName evidence="7">Acetylpolyamine aminohydrolase</fullName>
    </submittedName>
</protein>
<evidence type="ECO:0000313" key="7">
    <source>
        <dbReference type="EMBL" id="KGJ22713.1"/>
    </source>
</evidence>
<dbReference type="PANTHER" id="PTHR10625:SF17">
    <property type="entry name" value="HISTONE DEACETYLASE 8"/>
    <property type="match status" value="1"/>
</dbReference>
<evidence type="ECO:0000256" key="5">
    <source>
        <dbReference type="ARBA" id="ARBA00022833"/>
    </source>
</evidence>
<dbReference type="GO" id="GO:0004407">
    <property type="term" value="F:histone deacetylase activity"/>
    <property type="evidence" value="ECO:0007669"/>
    <property type="project" value="TreeGrafter"/>
</dbReference>
<dbReference type="PRINTS" id="PR01270">
    <property type="entry name" value="HDASUPER"/>
</dbReference>
<proteinExistence type="inferred from homology"/>
<dbReference type="InterPro" id="IPR023801">
    <property type="entry name" value="His_deacetylse_dom"/>
</dbReference>
<dbReference type="RefSeq" id="WP_036708368.1">
    <property type="nucleotide sequence ID" value="NZ_JRKQ01000022.1"/>
</dbReference>
<comment type="similarity">
    <text evidence="2">Belongs to the histone deacetylase family.</text>
</comment>
<evidence type="ECO:0000256" key="1">
    <source>
        <dbReference type="ARBA" id="ARBA00001947"/>
    </source>
</evidence>
<dbReference type="Gene3D" id="3.40.800.20">
    <property type="entry name" value="Histone deacetylase domain"/>
    <property type="match status" value="1"/>
</dbReference>
<dbReference type="InterPro" id="IPR023696">
    <property type="entry name" value="Ureohydrolase_dom_sf"/>
</dbReference>
<keyword evidence="5" id="KW-0862">Zinc</keyword>
<dbReference type="SUPFAM" id="SSF52768">
    <property type="entry name" value="Arginase/deacetylase"/>
    <property type="match status" value="1"/>
</dbReference>
<accession>A0A099GKQ5</accession>